<keyword evidence="3" id="KW-1185">Reference proteome</keyword>
<dbReference type="Proteomes" id="UP000587527">
    <property type="component" value="Unassembled WGS sequence"/>
</dbReference>
<organism evidence="2 3">
    <name type="scientific">Allocatelliglobosispora scoriae</name>
    <dbReference type="NCBI Taxonomy" id="643052"/>
    <lineage>
        <taxon>Bacteria</taxon>
        <taxon>Bacillati</taxon>
        <taxon>Actinomycetota</taxon>
        <taxon>Actinomycetes</taxon>
        <taxon>Micromonosporales</taxon>
        <taxon>Micromonosporaceae</taxon>
        <taxon>Allocatelliglobosispora</taxon>
    </lineage>
</organism>
<name>A0A841BIZ2_9ACTN</name>
<sequence length="167" mass="17587">MKVNARRIAGLCAAVAGLVLVFAGPAAATADRAAPPSSIRVVATKITVAGANGESRVPLVSCSGVSITRGAYTGAVCYGTNILDVLWSDGRWQTFVVGTTSSNNIYNIWQRWAGDSSWSGWAPVAGNGTAINGVWLADDSPLTIKVVGTDSRYCNTWNPNWSGWYNC</sequence>
<feature type="chain" id="PRO_5032971688" evidence="1">
    <location>
        <begin position="29"/>
        <end position="167"/>
    </location>
</feature>
<proteinExistence type="predicted"/>
<dbReference type="EMBL" id="JACHMN010000001">
    <property type="protein sequence ID" value="MBB5867023.1"/>
    <property type="molecule type" value="Genomic_DNA"/>
</dbReference>
<evidence type="ECO:0000313" key="3">
    <source>
        <dbReference type="Proteomes" id="UP000587527"/>
    </source>
</evidence>
<accession>A0A841BIZ2</accession>
<evidence type="ECO:0000313" key="2">
    <source>
        <dbReference type="EMBL" id="MBB5867023.1"/>
    </source>
</evidence>
<gene>
    <name evidence="2" type="ORF">F4553_000402</name>
</gene>
<dbReference type="RefSeq" id="WP_184831283.1">
    <property type="nucleotide sequence ID" value="NZ_JACHMN010000001.1"/>
</dbReference>
<feature type="signal peptide" evidence="1">
    <location>
        <begin position="1"/>
        <end position="28"/>
    </location>
</feature>
<reference evidence="2 3" key="1">
    <citation type="submission" date="2020-08" db="EMBL/GenBank/DDBJ databases">
        <title>Sequencing the genomes of 1000 actinobacteria strains.</title>
        <authorList>
            <person name="Klenk H.-P."/>
        </authorList>
    </citation>
    <scope>NUCLEOTIDE SEQUENCE [LARGE SCALE GENOMIC DNA]</scope>
    <source>
        <strain evidence="2 3">DSM 45362</strain>
    </source>
</reference>
<dbReference type="AlphaFoldDB" id="A0A841BIZ2"/>
<protein>
    <submittedName>
        <fullName evidence="2">Uncharacterized protein</fullName>
    </submittedName>
</protein>
<evidence type="ECO:0000256" key="1">
    <source>
        <dbReference type="SAM" id="SignalP"/>
    </source>
</evidence>
<dbReference type="SUPFAM" id="SSF89372">
    <property type="entry name" value="Fucose-specific lectin"/>
    <property type="match status" value="1"/>
</dbReference>
<comment type="caution">
    <text evidence="2">The sequence shown here is derived from an EMBL/GenBank/DDBJ whole genome shotgun (WGS) entry which is preliminary data.</text>
</comment>
<keyword evidence="1" id="KW-0732">Signal</keyword>